<sequence>MKRVSQRHLPVYVSQVSLAALLDLVLILLLAVILVVPLLRREKVIEKVPVTPDPGIKNPMPTAKVDLRIQPDQSILLDGKKVTGEQLLPELKKILSTKPDCGVLVHMPANFAAGSLARLMEEMHRVGVKHTAVEVLDGSQP</sequence>
<evidence type="ECO:0000256" key="4">
    <source>
        <dbReference type="ARBA" id="ARBA00022692"/>
    </source>
</evidence>
<keyword evidence="6 8" id="KW-0472">Membrane</keyword>
<organism evidence="9 10">
    <name type="scientific">Prosthecobacter dejongeii</name>
    <dbReference type="NCBI Taxonomy" id="48465"/>
    <lineage>
        <taxon>Bacteria</taxon>
        <taxon>Pseudomonadati</taxon>
        <taxon>Verrucomicrobiota</taxon>
        <taxon>Verrucomicrobiia</taxon>
        <taxon>Verrucomicrobiales</taxon>
        <taxon>Verrucomicrobiaceae</taxon>
        <taxon>Prosthecobacter</taxon>
    </lineage>
</organism>
<evidence type="ECO:0000256" key="5">
    <source>
        <dbReference type="ARBA" id="ARBA00022989"/>
    </source>
</evidence>
<dbReference type="InterPro" id="IPR003400">
    <property type="entry name" value="ExbD"/>
</dbReference>
<keyword evidence="7" id="KW-0653">Protein transport</keyword>
<keyword evidence="10" id="KW-1185">Reference proteome</keyword>
<evidence type="ECO:0000313" key="9">
    <source>
        <dbReference type="EMBL" id="MBB5038035.1"/>
    </source>
</evidence>
<dbReference type="Gene3D" id="3.30.420.270">
    <property type="match status" value="1"/>
</dbReference>
<evidence type="ECO:0000313" key="10">
    <source>
        <dbReference type="Proteomes" id="UP000534294"/>
    </source>
</evidence>
<keyword evidence="5 8" id="KW-1133">Transmembrane helix</keyword>
<feature type="transmembrane region" description="Helical" evidence="8">
    <location>
        <begin position="12"/>
        <end position="39"/>
    </location>
</feature>
<dbReference type="GO" id="GO:0005886">
    <property type="term" value="C:plasma membrane"/>
    <property type="evidence" value="ECO:0007669"/>
    <property type="project" value="UniProtKB-SubCell"/>
</dbReference>
<dbReference type="Pfam" id="PF02472">
    <property type="entry name" value="ExbD"/>
    <property type="match status" value="1"/>
</dbReference>
<dbReference type="GO" id="GO:0015031">
    <property type="term" value="P:protein transport"/>
    <property type="evidence" value="ECO:0007669"/>
    <property type="project" value="UniProtKB-KW"/>
</dbReference>
<keyword evidence="3" id="KW-1003">Cell membrane</keyword>
<dbReference type="EMBL" id="JACHIF010000004">
    <property type="protein sequence ID" value="MBB5038035.1"/>
    <property type="molecule type" value="Genomic_DNA"/>
</dbReference>
<dbReference type="Proteomes" id="UP000534294">
    <property type="component" value="Unassembled WGS sequence"/>
</dbReference>
<gene>
    <name evidence="9" type="ORF">HNQ64_002293</name>
</gene>
<evidence type="ECO:0000256" key="3">
    <source>
        <dbReference type="ARBA" id="ARBA00022475"/>
    </source>
</evidence>
<dbReference type="RefSeq" id="WP_184208480.1">
    <property type="nucleotide sequence ID" value="NZ_JACHIF010000004.1"/>
</dbReference>
<keyword evidence="7" id="KW-0813">Transport</keyword>
<protein>
    <submittedName>
        <fullName evidence="9">Biopolymer transport protein ExbD</fullName>
    </submittedName>
</protein>
<proteinExistence type="inferred from homology"/>
<comment type="subcellular location">
    <subcellularLocation>
        <location evidence="1">Cell membrane</location>
        <topology evidence="1">Single-pass membrane protein</topology>
    </subcellularLocation>
    <subcellularLocation>
        <location evidence="7">Cell membrane</location>
        <topology evidence="7">Single-pass type II membrane protein</topology>
    </subcellularLocation>
</comment>
<accession>A0A7W7YKT3</accession>
<dbReference type="GO" id="GO:0022857">
    <property type="term" value="F:transmembrane transporter activity"/>
    <property type="evidence" value="ECO:0007669"/>
    <property type="project" value="InterPro"/>
</dbReference>
<name>A0A7W7YKT3_9BACT</name>
<reference evidence="9 10" key="1">
    <citation type="submission" date="2020-08" db="EMBL/GenBank/DDBJ databases">
        <title>Genomic Encyclopedia of Type Strains, Phase IV (KMG-IV): sequencing the most valuable type-strain genomes for metagenomic binning, comparative biology and taxonomic classification.</title>
        <authorList>
            <person name="Goeker M."/>
        </authorList>
    </citation>
    <scope>NUCLEOTIDE SEQUENCE [LARGE SCALE GENOMIC DNA]</scope>
    <source>
        <strain evidence="9 10">DSM 12251</strain>
    </source>
</reference>
<dbReference type="AlphaFoldDB" id="A0A7W7YKT3"/>
<evidence type="ECO:0000256" key="8">
    <source>
        <dbReference type="SAM" id="Phobius"/>
    </source>
</evidence>
<keyword evidence="4 7" id="KW-0812">Transmembrane</keyword>
<evidence type="ECO:0000256" key="6">
    <source>
        <dbReference type="ARBA" id="ARBA00023136"/>
    </source>
</evidence>
<comment type="caution">
    <text evidence="9">The sequence shown here is derived from an EMBL/GenBank/DDBJ whole genome shotgun (WGS) entry which is preliminary data.</text>
</comment>
<evidence type="ECO:0000256" key="7">
    <source>
        <dbReference type="RuleBase" id="RU003879"/>
    </source>
</evidence>
<evidence type="ECO:0000256" key="2">
    <source>
        <dbReference type="ARBA" id="ARBA00005811"/>
    </source>
</evidence>
<comment type="similarity">
    <text evidence="2 7">Belongs to the ExbD/TolR family.</text>
</comment>
<evidence type="ECO:0000256" key="1">
    <source>
        <dbReference type="ARBA" id="ARBA00004162"/>
    </source>
</evidence>